<keyword evidence="9 11" id="KW-0378">Hydrolase</keyword>
<dbReference type="GO" id="GO:0003723">
    <property type="term" value="F:RNA binding"/>
    <property type="evidence" value="ECO:0007669"/>
    <property type="project" value="UniProtKB-UniRule"/>
</dbReference>
<feature type="binding site" evidence="11">
    <location>
        <position position="108"/>
    </location>
    <ligand>
        <name>a divalent metal cation</name>
        <dbReference type="ChEBI" id="CHEBI:60240"/>
    </ligand>
</feature>
<dbReference type="InterPro" id="IPR012337">
    <property type="entry name" value="RNaseH-like_sf"/>
</dbReference>
<evidence type="ECO:0000256" key="9">
    <source>
        <dbReference type="ARBA" id="ARBA00022801"/>
    </source>
</evidence>
<evidence type="ECO:0000256" key="13">
    <source>
        <dbReference type="SAM" id="MobiDB-lite"/>
    </source>
</evidence>
<dbReference type="PANTHER" id="PTHR10954">
    <property type="entry name" value="RIBONUCLEASE H2 SUBUNIT A"/>
    <property type="match status" value="1"/>
</dbReference>
<dbReference type="GO" id="GO:0043137">
    <property type="term" value="P:DNA replication, removal of RNA primer"/>
    <property type="evidence" value="ECO:0007669"/>
    <property type="project" value="TreeGrafter"/>
</dbReference>
<dbReference type="AlphaFoldDB" id="M2XQW9"/>
<evidence type="ECO:0000256" key="1">
    <source>
        <dbReference type="ARBA" id="ARBA00000077"/>
    </source>
</evidence>
<feature type="domain" description="RNase H type-2" evidence="14">
    <location>
        <begin position="101"/>
        <end position="291"/>
    </location>
</feature>
<evidence type="ECO:0000256" key="8">
    <source>
        <dbReference type="ARBA" id="ARBA00022759"/>
    </source>
</evidence>
<evidence type="ECO:0000256" key="11">
    <source>
        <dbReference type="PROSITE-ProRule" id="PRU01319"/>
    </source>
</evidence>
<dbReference type="EMBL" id="KB454484">
    <property type="protein sequence ID" value="EME32642.1"/>
    <property type="molecule type" value="Genomic_DNA"/>
</dbReference>
<proteinExistence type="inferred from homology"/>
<dbReference type="NCBIfam" id="NF000594">
    <property type="entry name" value="PRK00015.1-1"/>
    <property type="match status" value="1"/>
</dbReference>
<dbReference type="Gene3D" id="3.30.420.10">
    <property type="entry name" value="Ribonuclease H-like superfamily/Ribonuclease H"/>
    <property type="match status" value="1"/>
</dbReference>
<keyword evidence="8 11" id="KW-0255">Endonuclease</keyword>
<keyword evidence="5" id="KW-0963">Cytoplasm</keyword>
<dbReference type="GO" id="GO:0046872">
    <property type="term" value="F:metal ion binding"/>
    <property type="evidence" value="ECO:0007669"/>
    <property type="project" value="UniProtKB-KW"/>
</dbReference>
<evidence type="ECO:0000256" key="3">
    <source>
        <dbReference type="ARBA" id="ARBA00004496"/>
    </source>
</evidence>
<comment type="subcellular location">
    <subcellularLocation>
        <location evidence="3">Cytoplasm</location>
    </subcellularLocation>
</comment>
<comment type="function">
    <text evidence="12">Endonuclease that specifically degrades the RNA of RNA-DNA hybrids.</text>
</comment>
<dbReference type="InterPro" id="IPR036397">
    <property type="entry name" value="RNaseH_sf"/>
</dbReference>
<name>M2XQW9_GALSU</name>
<feature type="binding site" evidence="11">
    <location>
        <position position="107"/>
    </location>
    <ligand>
        <name>a divalent metal cation</name>
        <dbReference type="ChEBI" id="CHEBI:60240"/>
    </ligand>
</feature>
<dbReference type="HAMAP" id="MF_00052_B">
    <property type="entry name" value="RNase_HII_B"/>
    <property type="match status" value="1"/>
</dbReference>
<dbReference type="PANTHER" id="PTHR10954:SF18">
    <property type="entry name" value="RIBONUCLEASE HII"/>
    <property type="match status" value="1"/>
</dbReference>
<evidence type="ECO:0000259" key="14">
    <source>
        <dbReference type="PROSITE" id="PS51975"/>
    </source>
</evidence>
<evidence type="ECO:0000256" key="7">
    <source>
        <dbReference type="ARBA" id="ARBA00022723"/>
    </source>
</evidence>
<protein>
    <recommendedName>
        <fullName evidence="12">Ribonuclease</fullName>
        <ecNumber evidence="12">3.1.26.4</ecNumber>
    </recommendedName>
</protein>
<evidence type="ECO:0000256" key="12">
    <source>
        <dbReference type="RuleBase" id="RU003515"/>
    </source>
</evidence>
<accession>M2XQW9</accession>
<evidence type="ECO:0000256" key="10">
    <source>
        <dbReference type="ARBA" id="ARBA00023211"/>
    </source>
</evidence>
<keyword evidence="7 11" id="KW-0479">Metal-binding</keyword>
<feature type="region of interest" description="Disordered" evidence="13">
    <location>
        <begin position="280"/>
        <end position="301"/>
    </location>
</feature>
<dbReference type="NCBIfam" id="NF000595">
    <property type="entry name" value="PRK00015.1-3"/>
    <property type="match status" value="1"/>
</dbReference>
<evidence type="ECO:0000256" key="5">
    <source>
        <dbReference type="ARBA" id="ARBA00022490"/>
    </source>
</evidence>
<dbReference type="EC" id="3.1.26.4" evidence="12"/>
<evidence type="ECO:0000256" key="2">
    <source>
        <dbReference type="ARBA" id="ARBA00001946"/>
    </source>
</evidence>
<dbReference type="RefSeq" id="XP_005709162.1">
    <property type="nucleotide sequence ID" value="XM_005709105.1"/>
</dbReference>
<feature type="compositionally biased region" description="Basic residues" evidence="13">
    <location>
        <begin position="290"/>
        <end position="301"/>
    </location>
</feature>
<evidence type="ECO:0000313" key="16">
    <source>
        <dbReference type="Proteomes" id="UP000030680"/>
    </source>
</evidence>
<dbReference type="GO" id="GO:0004523">
    <property type="term" value="F:RNA-DNA hybrid ribonuclease activity"/>
    <property type="evidence" value="ECO:0007669"/>
    <property type="project" value="UniProtKB-UniRule"/>
</dbReference>
<dbReference type="SUPFAM" id="SSF53098">
    <property type="entry name" value="Ribonuclease H-like"/>
    <property type="match status" value="1"/>
</dbReference>
<dbReference type="CDD" id="cd07182">
    <property type="entry name" value="RNase_HII_bacteria_HII_like"/>
    <property type="match status" value="1"/>
</dbReference>
<keyword evidence="16" id="KW-1185">Reference proteome</keyword>
<comment type="cofactor">
    <cofactor evidence="11">
        <name>Mn(2+)</name>
        <dbReference type="ChEBI" id="CHEBI:29035"/>
    </cofactor>
    <cofactor evidence="11">
        <name>Mg(2+)</name>
        <dbReference type="ChEBI" id="CHEBI:18420"/>
    </cofactor>
    <text evidence="11">Manganese or magnesium. Binds 1 divalent metal ion per monomer in the absence of substrate. May bind a second metal ion after substrate binding.</text>
</comment>
<dbReference type="InterPro" id="IPR022898">
    <property type="entry name" value="RNase_HII"/>
</dbReference>
<dbReference type="STRING" id="130081.M2XQW9"/>
<dbReference type="PROSITE" id="PS51975">
    <property type="entry name" value="RNASE_H_2"/>
    <property type="match status" value="1"/>
</dbReference>
<gene>
    <name evidence="15" type="ORF">Gasu_00140</name>
</gene>
<evidence type="ECO:0000256" key="6">
    <source>
        <dbReference type="ARBA" id="ARBA00022722"/>
    </source>
</evidence>
<sequence length="301" mass="34484">MRWLYYPRFRKLSRLLHNMPKRKSTVTNPLSFTRPPVICKNPAPLSYRWIGIDRSEKMVKLSNSIAHKIELEDDNSDMRDEFTRVLELTEEERKWRDKGYEVIVGVDEAGRGPLAGPVVAAACILPPDVLFEGLNDSKKLSPSQRNILYENIQKYAIEYAIGQVDHHTIDQVNIFQATMMAVQDALRQLRTKPDMVIADGPHWKLTLDIPLVGVIKGDNTILSVCAASILAKETRDRWMIKASLDYPEYGFEKHKGYGTAFHLKAIQTFGPSALHRMSFRPLCENEPHSTSKRRRKPLNTK</sequence>
<dbReference type="Gramene" id="EME32642">
    <property type="protein sequence ID" value="EME32642"/>
    <property type="gene ID" value="Gasu_00140"/>
</dbReference>
<dbReference type="Proteomes" id="UP000030680">
    <property type="component" value="Unassembled WGS sequence"/>
</dbReference>
<keyword evidence="10" id="KW-0464">Manganese</keyword>
<dbReference type="GO" id="GO:0006298">
    <property type="term" value="P:mismatch repair"/>
    <property type="evidence" value="ECO:0007669"/>
    <property type="project" value="TreeGrafter"/>
</dbReference>
<comment type="similarity">
    <text evidence="4 12">Belongs to the RNase HII family.</text>
</comment>
<feature type="binding site" evidence="11">
    <location>
        <position position="199"/>
    </location>
    <ligand>
        <name>a divalent metal cation</name>
        <dbReference type="ChEBI" id="CHEBI:60240"/>
    </ligand>
</feature>
<reference evidence="16" key="1">
    <citation type="journal article" date="2013" name="Science">
        <title>Gene transfer from bacteria and archaea facilitated evolution of an extremophilic eukaryote.</title>
        <authorList>
            <person name="Schonknecht G."/>
            <person name="Chen W.H."/>
            <person name="Ternes C.M."/>
            <person name="Barbier G.G."/>
            <person name="Shrestha R.P."/>
            <person name="Stanke M."/>
            <person name="Brautigam A."/>
            <person name="Baker B.J."/>
            <person name="Banfield J.F."/>
            <person name="Garavito R.M."/>
            <person name="Carr K."/>
            <person name="Wilkerson C."/>
            <person name="Rensing S.A."/>
            <person name="Gagneul D."/>
            <person name="Dickenson N.E."/>
            <person name="Oesterhelt C."/>
            <person name="Lercher M.J."/>
            <person name="Weber A.P."/>
        </authorList>
    </citation>
    <scope>NUCLEOTIDE SEQUENCE [LARGE SCALE GENOMIC DNA]</scope>
    <source>
        <strain evidence="16">074W</strain>
    </source>
</reference>
<dbReference type="GO" id="GO:0005737">
    <property type="term" value="C:cytoplasm"/>
    <property type="evidence" value="ECO:0007669"/>
    <property type="project" value="UniProtKB-SubCell"/>
</dbReference>
<dbReference type="Pfam" id="PF01351">
    <property type="entry name" value="RNase_HII"/>
    <property type="match status" value="1"/>
</dbReference>
<evidence type="ECO:0000313" key="15">
    <source>
        <dbReference type="EMBL" id="EME32642.1"/>
    </source>
</evidence>
<dbReference type="FunFam" id="3.30.420.10:FF:000006">
    <property type="entry name" value="Ribonuclease HII"/>
    <property type="match status" value="1"/>
</dbReference>
<keyword evidence="6 11" id="KW-0540">Nuclease</keyword>
<organism evidence="15 16">
    <name type="scientific">Galdieria sulphuraria</name>
    <name type="common">Red alga</name>
    <dbReference type="NCBI Taxonomy" id="130081"/>
    <lineage>
        <taxon>Eukaryota</taxon>
        <taxon>Rhodophyta</taxon>
        <taxon>Bangiophyceae</taxon>
        <taxon>Galdieriales</taxon>
        <taxon>Galdieriaceae</taxon>
        <taxon>Galdieria</taxon>
    </lineage>
</organism>
<dbReference type="InterPro" id="IPR001352">
    <property type="entry name" value="RNase_HII/HIII"/>
</dbReference>
<dbReference type="OrthoDB" id="7462577at2759"/>
<comment type="catalytic activity">
    <reaction evidence="1 11 12">
        <text>Endonucleolytic cleavage to 5'-phosphomonoester.</text>
        <dbReference type="EC" id="3.1.26.4"/>
    </reaction>
</comment>
<comment type="cofactor">
    <cofactor evidence="2">
        <name>Mg(2+)</name>
        <dbReference type="ChEBI" id="CHEBI:18420"/>
    </cofactor>
</comment>
<dbReference type="eggNOG" id="KOG2299">
    <property type="taxonomic scope" value="Eukaryota"/>
</dbReference>
<dbReference type="KEGG" id="gsl:Gasu_00140"/>
<evidence type="ECO:0000256" key="4">
    <source>
        <dbReference type="ARBA" id="ARBA00007383"/>
    </source>
</evidence>
<dbReference type="GO" id="GO:0032299">
    <property type="term" value="C:ribonuclease H2 complex"/>
    <property type="evidence" value="ECO:0007669"/>
    <property type="project" value="TreeGrafter"/>
</dbReference>
<dbReference type="InterPro" id="IPR024567">
    <property type="entry name" value="RNase_HII/HIII_dom"/>
</dbReference>
<dbReference type="GeneID" id="17091204"/>